<dbReference type="PROSITE" id="PS00107">
    <property type="entry name" value="PROTEIN_KINASE_ATP"/>
    <property type="match status" value="1"/>
</dbReference>
<keyword evidence="11" id="KW-1185">Reference proteome</keyword>
<feature type="compositionally biased region" description="Polar residues" evidence="8">
    <location>
        <begin position="515"/>
        <end position="527"/>
    </location>
</feature>
<gene>
    <name evidence="10" type="ORF">L228DRAFT_225787</name>
</gene>
<feature type="region of interest" description="Disordered" evidence="8">
    <location>
        <begin position="626"/>
        <end position="667"/>
    </location>
</feature>
<accession>A0A165JDI5</accession>
<keyword evidence="5 10" id="KW-0418">Kinase</keyword>
<sequence>MAMEALSPHPVNIPVRAPSKGEKAVLKPAQPAKPMKERDHAAAPPTLVVEPDALDGERGERYATGGFLGKGGFAICYEGELLDRTSRRSGHRFALKIVKTQMAQRKMEEKFRTELQIHSKMHHPNIVEFHRAFTFQSSTYIVLELCSNGSVMDMVRRRKYLTPPEIRRYTIQLCGAIKYMHHRNIIHRDLKMGNLFLDEHMNIKVGDFGLAAILMTDKESHSYQRRMTLCGTPNYIAPEILEKGRKGHDHRVDFWSVGVIIYAMFCGSPPFQSQTQEEIYRKVAKREYDWPHLSKCPNDIPNDARNLVSSLLVDADSRPDADEIVSHPFFTRGYIPDRIDPCCRKLQPKWPDNRPPADAATRAKYYRKWAQLCQACGVGMIDESQRFPPVGRGLGRTVFKECQKEEAAGRTPIVPFPDDEVYLPFPTPSNWPSAQPIEETQHSFQTTYENTLPSLPPEKRAFPPEMMSCAAAIKAMSLKETVQETTPILSVAARRPDKRSHAAKLRQDAQVAASPRSTAHRVQSTQGILSDGPIRAVKATAENIKVRGEWIEDAVAPSTNSKTDAKKETLRAGAVRRAGTSKQLNSKSSGTALEQPQPSQSSEPLPTRVTRARTGLRAVESIRVESAYQSSTTAASQSRRAGTTSRSSSSRTSSRQGLIGPDDSQEVLSNTLPNRVLAQLAKFHHNVSEALASQNVETRTAARKPASMKEGSIVVKWVDYTNKFGIGYVLNDGSIGCLMNARDGMPPGCILVRDGEKHMKRKASPSYPEKEEIVPQSGDPIEFLENRGEEGFVRSRVDAGMFKVTYDGEGTGRLYPGVDTYENRKKETVMIWKKFAHYMHSTLREDEDAASEGEGPASATGSQSKPCVKFFQRLGNVGVWGFVNGTFQFNFPDHTKIVMSEDGKWCDFYHLQPIAARALQHNDVEYLSNAMLDEREILSYSVRDMLRGSHGRHQFGDVIKANQFERKLYFIENVVLQWLANKGLGRQDLTQKIKWEGMQEKTASGKRGKLVWVTVGARGEDVRVTEET</sequence>
<dbReference type="PROSITE" id="PS50011">
    <property type="entry name" value="PROTEIN_KINASE_DOM"/>
    <property type="match status" value="1"/>
</dbReference>
<feature type="region of interest" description="Disordered" evidence="8">
    <location>
        <begin position="1"/>
        <end position="42"/>
    </location>
</feature>
<proteinExistence type="predicted"/>
<dbReference type="PANTHER" id="PTHR24345">
    <property type="entry name" value="SERINE/THREONINE-PROTEIN KINASE PLK"/>
    <property type="match status" value="1"/>
</dbReference>
<name>A0A165JDI5_XYLHT</name>
<dbReference type="CDD" id="cd14099">
    <property type="entry name" value="STKc_PLK"/>
    <property type="match status" value="1"/>
</dbReference>
<dbReference type="GO" id="GO:0005737">
    <property type="term" value="C:cytoplasm"/>
    <property type="evidence" value="ECO:0007669"/>
    <property type="project" value="TreeGrafter"/>
</dbReference>
<evidence type="ECO:0000256" key="2">
    <source>
        <dbReference type="ARBA" id="ARBA00022679"/>
    </source>
</evidence>
<dbReference type="GO" id="GO:0005634">
    <property type="term" value="C:nucleus"/>
    <property type="evidence" value="ECO:0007669"/>
    <property type="project" value="TreeGrafter"/>
</dbReference>
<dbReference type="PROSITE" id="PS00108">
    <property type="entry name" value="PROTEIN_KINASE_ST"/>
    <property type="match status" value="1"/>
</dbReference>
<dbReference type="GeneID" id="28895532"/>
<feature type="region of interest" description="Disordered" evidence="8">
    <location>
        <begin position="507"/>
        <end position="527"/>
    </location>
</feature>
<feature type="binding site" evidence="7">
    <location>
        <position position="96"/>
    </location>
    <ligand>
        <name>ATP</name>
        <dbReference type="ChEBI" id="CHEBI:30616"/>
    </ligand>
</feature>
<keyword evidence="3" id="KW-0677">Repeat</keyword>
<dbReference type="AlphaFoldDB" id="A0A165JDI5"/>
<dbReference type="InterPro" id="IPR017441">
    <property type="entry name" value="Protein_kinase_ATP_BS"/>
</dbReference>
<dbReference type="FunFam" id="3.30.1120.30:FF:000004">
    <property type="entry name" value="Serine/threonine-protein kinase"/>
    <property type="match status" value="1"/>
</dbReference>
<evidence type="ECO:0000256" key="5">
    <source>
        <dbReference type="ARBA" id="ARBA00022777"/>
    </source>
</evidence>
<dbReference type="InterPro" id="IPR000959">
    <property type="entry name" value="POLO_box_dom"/>
</dbReference>
<feature type="region of interest" description="Disordered" evidence="8">
    <location>
        <begin position="557"/>
        <end position="609"/>
    </location>
</feature>
<dbReference type="GO" id="GO:0005524">
    <property type="term" value="F:ATP binding"/>
    <property type="evidence" value="ECO:0007669"/>
    <property type="project" value="UniProtKB-UniRule"/>
</dbReference>
<dbReference type="InterPro" id="IPR033695">
    <property type="entry name" value="POLO_box_2"/>
</dbReference>
<dbReference type="Gene3D" id="3.30.200.20">
    <property type="entry name" value="Phosphorylase Kinase, domain 1"/>
    <property type="match status" value="1"/>
</dbReference>
<organism evidence="10 11">
    <name type="scientific">Xylona heveae (strain CBS 132557 / TC161)</name>
    <dbReference type="NCBI Taxonomy" id="1328760"/>
    <lineage>
        <taxon>Eukaryota</taxon>
        <taxon>Fungi</taxon>
        <taxon>Dikarya</taxon>
        <taxon>Ascomycota</taxon>
        <taxon>Pezizomycotina</taxon>
        <taxon>Xylonomycetes</taxon>
        <taxon>Xylonales</taxon>
        <taxon>Xylonaceae</taxon>
        <taxon>Xylona</taxon>
    </lineage>
</organism>
<protein>
    <submittedName>
        <fullName evidence="10">Pkinase-domain-containing protein</fullName>
    </submittedName>
</protein>
<dbReference type="InterPro" id="IPR000719">
    <property type="entry name" value="Prot_kinase_dom"/>
</dbReference>
<keyword evidence="2" id="KW-0808">Transferase</keyword>
<dbReference type="SUPFAM" id="SSF56112">
    <property type="entry name" value="Protein kinase-like (PK-like)"/>
    <property type="match status" value="1"/>
</dbReference>
<dbReference type="CDD" id="cd13117">
    <property type="entry name" value="POLO_box_2"/>
    <property type="match status" value="1"/>
</dbReference>
<dbReference type="InterPro" id="IPR008271">
    <property type="entry name" value="Ser/Thr_kinase_AS"/>
</dbReference>
<feature type="compositionally biased region" description="Low complexity" evidence="8">
    <location>
        <begin position="593"/>
        <end position="606"/>
    </location>
</feature>
<dbReference type="Gene3D" id="1.10.510.10">
    <property type="entry name" value="Transferase(Phosphotransferase) domain 1"/>
    <property type="match status" value="1"/>
</dbReference>
<dbReference type="CDD" id="cd13118">
    <property type="entry name" value="POLO_box_1"/>
    <property type="match status" value="1"/>
</dbReference>
<dbReference type="Pfam" id="PF00069">
    <property type="entry name" value="Pkinase"/>
    <property type="match status" value="1"/>
</dbReference>
<dbReference type="OMA" id="SPWIDFY"/>
<dbReference type="InParanoid" id="A0A165JDI5"/>
<feature type="compositionally biased region" description="Polar residues" evidence="8">
    <location>
        <begin position="580"/>
        <end position="592"/>
    </location>
</feature>
<dbReference type="GO" id="GO:0000922">
    <property type="term" value="C:spindle pole"/>
    <property type="evidence" value="ECO:0007669"/>
    <property type="project" value="TreeGrafter"/>
</dbReference>
<dbReference type="GO" id="GO:0000776">
    <property type="term" value="C:kinetochore"/>
    <property type="evidence" value="ECO:0007669"/>
    <property type="project" value="TreeGrafter"/>
</dbReference>
<dbReference type="SMART" id="SM00220">
    <property type="entry name" value="S_TKc"/>
    <property type="match status" value="1"/>
</dbReference>
<dbReference type="OrthoDB" id="408964at2759"/>
<evidence type="ECO:0000256" key="6">
    <source>
        <dbReference type="ARBA" id="ARBA00022840"/>
    </source>
</evidence>
<feature type="domain" description="Protein kinase" evidence="9">
    <location>
        <begin position="62"/>
        <end position="330"/>
    </location>
</feature>
<evidence type="ECO:0000313" key="10">
    <source>
        <dbReference type="EMBL" id="KZF26095.1"/>
    </source>
</evidence>
<evidence type="ECO:0000256" key="8">
    <source>
        <dbReference type="SAM" id="MobiDB-lite"/>
    </source>
</evidence>
<dbReference type="GO" id="GO:0007052">
    <property type="term" value="P:mitotic spindle organization"/>
    <property type="evidence" value="ECO:0007669"/>
    <property type="project" value="TreeGrafter"/>
</dbReference>
<dbReference type="RefSeq" id="XP_018191650.1">
    <property type="nucleotide sequence ID" value="XM_018330395.1"/>
</dbReference>
<evidence type="ECO:0000256" key="1">
    <source>
        <dbReference type="ARBA" id="ARBA00022527"/>
    </source>
</evidence>
<dbReference type="Proteomes" id="UP000076632">
    <property type="component" value="Unassembled WGS sequence"/>
</dbReference>
<dbReference type="InterPro" id="IPR036947">
    <property type="entry name" value="POLO_box_dom_sf"/>
</dbReference>
<dbReference type="GO" id="GO:0005816">
    <property type="term" value="C:spindle pole body"/>
    <property type="evidence" value="ECO:0007669"/>
    <property type="project" value="TreeGrafter"/>
</dbReference>
<dbReference type="STRING" id="1328760.A0A165JDI5"/>
<dbReference type="Gene3D" id="3.30.1120.30">
    <property type="entry name" value="POLO box domain"/>
    <property type="match status" value="2"/>
</dbReference>
<dbReference type="InterPro" id="IPR011009">
    <property type="entry name" value="Kinase-like_dom_sf"/>
</dbReference>
<dbReference type="InterPro" id="IPR033701">
    <property type="entry name" value="POLO_box_1"/>
</dbReference>
<evidence type="ECO:0000313" key="11">
    <source>
        <dbReference type="Proteomes" id="UP000076632"/>
    </source>
</evidence>
<feature type="compositionally biased region" description="Low complexity" evidence="8">
    <location>
        <begin position="629"/>
        <end position="657"/>
    </location>
</feature>
<dbReference type="Pfam" id="PF00659">
    <property type="entry name" value="POLO_box"/>
    <property type="match status" value="1"/>
</dbReference>
<dbReference type="PANTHER" id="PTHR24345:SF0">
    <property type="entry name" value="CELL CYCLE SERINE_THREONINE-PROTEIN KINASE CDC5_MSD2"/>
    <property type="match status" value="1"/>
</dbReference>
<dbReference type="GO" id="GO:0004674">
    <property type="term" value="F:protein serine/threonine kinase activity"/>
    <property type="evidence" value="ECO:0007669"/>
    <property type="project" value="UniProtKB-KW"/>
</dbReference>
<evidence type="ECO:0000259" key="9">
    <source>
        <dbReference type="PROSITE" id="PS50011"/>
    </source>
</evidence>
<reference evidence="10 11" key="1">
    <citation type="journal article" date="2016" name="Fungal Biol.">
        <title>The genome of Xylona heveae provides a window into fungal endophytism.</title>
        <authorList>
            <person name="Gazis R."/>
            <person name="Kuo A."/>
            <person name="Riley R."/>
            <person name="LaButti K."/>
            <person name="Lipzen A."/>
            <person name="Lin J."/>
            <person name="Amirebrahimi M."/>
            <person name="Hesse C.N."/>
            <person name="Spatafora J.W."/>
            <person name="Henrissat B."/>
            <person name="Hainaut M."/>
            <person name="Grigoriev I.V."/>
            <person name="Hibbett D.S."/>
        </authorList>
    </citation>
    <scope>NUCLEOTIDE SEQUENCE [LARGE SCALE GENOMIC DNA]</scope>
    <source>
        <strain evidence="10 11">TC161</strain>
    </source>
</reference>
<evidence type="ECO:0000256" key="7">
    <source>
        <dbReference type="PROSITE-ProRule" id="PRU10141"/>
    </source>
</evidence>
<evidence type="ECO:0000256" key="3">
    <source>
        <dbReference type="ARBA" id="ARBA00022737"/>
    </source>
</evidence>
<dbReference type="EMBL" id="KV407454">
    <property type="protein sequence ID" value="KZF26095.1"/>
    <property type="molecule type" value="Genomic_DNA"/>
</dbReference>
<evidence type="ECO:0000256" key="4">
    <source>
        <dbReference type="ARBA" id="ARBA00022741"/>
    </source>
</evidence>
<keyword evidence="6 7" id="KW-0067">ATP-binding</keyword>
<keyword evidence="1" id="KW-0723">Serine/threonine-protein kinase</keyword>
<dbReference type="FunCoup" id="A0A165JDI5">
    <property type="interactions" value="287"/>
</dbReference>
<dbReference type="SUPFAM" id="SSF82615">
    <property type="entry name" value="Polo-box domain"/>
    <property type="match status" value="2"/>
</dbReference>
<dbReference type="FunFam" id="1.10.510.10:FF:000652">
    <property type="entry name" value="Serine/threonine-protein kinase"/>
    <property type="match status" value="1"/>
</dbReference>
<keyword evidence="4 7" id="KW-0547">Nucleotide-binding</keyword>